<feature type="chain" id="PRO_5035191835" description="protein-S-isoprenylcysteine alpha-carbonyl methylesterase" evidence="8">
    <location>
        <begin position="35"/>
        <end position="828"/>
    </location>
</feature>
<organism evidence="11 12">
    <name type="scientific">Zingiber officinale</name>
    <name type="common">Ginger</name>
    <name type="synonym">Amomum zingiber</name>
    <dbReference type="NCBI Taxonomy" id="94328"/>
    <lineage>
        <taxon>Eukaryota</taxon>
        <taxon>Viridiplantae</taxon>
        <taxon>Streptophyta</taxon>
        <taxon>Embryophyta</taxon>
        <taxon>Tracheophyta</taxon>
        <taxon>Spermatophyta</taxon>
        <taxon>Magnoliopsida</taxon>
        <taxon>Liliopsida</taxon>
        <taxon>Zingiberales</taxon>
        <taxon>Zingiberaceae</taxon>
        <taxon>Zingiber</taxon>
    </lineage>
</organism>
<dbReference type="PANTHER" id="PTHR33355">
    <property type="entry name" value="WALL-ASSOCIATED RECEPTOR KINASE CARBOXY-TERMINAL PROTEIN-RELATED"/>
    <property type="match status" value="1"/>
</dbReference>
<protein>
    <recommendedName>
        <fullName evidence="5">protein-S-isoprenylcysteine alpha-carbonyl methylesterase</fullName>
        <ecNumber evidence="5">3.1.1.n2</ecNumber>
    </recommendedName>
</protein>
<evidence type="ECO:0000313" key="11">
    <source>
        <dbReference type="EMBL" id="KAG6466085.1"/>
    </source>
</evidence>
<dbReference type="AlphaFoldDB" id="A0A8J5BTX2"/>
<evidence type="ECO:0000259" key="10">
    <source>
        <dbReference type="Pfam" id="PF20434"/>
    </source>
</evidence>
<evidence type="ECO:0000256" key="4">
    <source>
        <dbReference type="ARBA" id="ARBA00038028"/>
    </source>
</evidence>
<comment type="caution">
    <text evidence="11">The sequence shown here is derived from an EMBL/GenBank/DDBJ whole genome shotgun (WGS) entry which is preliminary data.</text>
</comment>
<sequence>MAEAAPFLLRLNNGVSSMICVLLLLPAFLRTATSSSSCRSYCGNMTVDYPFALRPGCGHGGFRELLYCINGVLMLHIASGSYRVLDIDYAYAGLTLHDPAMSDCYSLARSPDGLGNGFEVEAWRAAYLRPDPDNVFMLIGCRPDSPLFQGFPAPTRGGRRHLPCRNVSGMGCEEYYRCPAWDGEGQPRAGEAAYGSPQCCALEFGAIRAINVSKLRCEGYSSAYSLAPVRAAGPGAWAYGIRVAYSLPADQEGFCGACQATGGVCGYDQETNADLCLCGRFNSTSNCDSTAGGADVSAAGATQSAKWVMPSDLELLPRLPSPSPVGEAEERTSSPSASSAAPEDARPILLRATPQAGGGGGGSSRRRRNANESSLRPLPSQTRRSQSFGREVSHAAAETYLLTRLAITLLRYLGLGYRWITKFLALVCYATLLMPGFVQVDDSSRFEEVSFMEIGQETDLYLPLNVDSLRPVVVFITGGAWIIGYKAWGSLLGRRLAEKGIIVACLDYRYCQRFGADKARFKSANRIGEVGAQLGGSYCVRVKVWSGTFKLEIMEEKDIPRSWNLANLIKCSLPSSSSPEMSCDAAIISHKSGGWPALPARLLRRSSRLLSCLELSDVETVYGFPSLAAIVALWLLQHSENCISLRTISDMVEDVSEGISFVCKNAECYGCDPNRYNMLELVDHFHRRGLYRSLFLSIMEGEQSLWQFSPEILVQDPSIKHVVALMPPIILFHGTSDKSIPSNSSEKFVHTLKDVGAKANFVMYDGKTHTDLFLQDPLRGGRDELLEDIIKAIYAGDEVECANLALTPLPRRLVPEFMLKLAHKISPF</sequence>
<evidence type="ECO:0000256" key="1">
    <source>
        <dbReference type="ARBA" id="ARBA00004167"/>
    </source>
</evidence>
<dbReference type="Pfam" id="PF20434">
    <property type="entry name" value="BD-FAE"/>
    <property type="match status" value="1"/>
</dbReference>
<dbReference type="SUPFAM" id="SSF53474">
    <property type="entry name" value="alpha/beta-Hydrolases"/>
    <property type="match status" value="1"/>
</dbReference>
<evidence type="ECO:0000259" key="9">
    <source>
        <dbReference type="Pfam" id="PF13947"/>
    </source>
</evidence>
<feature type="domain" description="BD-FAE-like" evidence="10">
    <location>
        <begin position="459"/>
        <end position="512"/>
    </location>
</feature>
<evidence type="ECO:0000256" key="8">
    <source>
        <dbReference type="SAM" id="SignalP"/>
    </source>
</evidence>
<feature type="domain" description="Wall-associated receptor kinase galacturonan-binding" evidence="9">
    <location>
        <begin position="38"/>
        <end position="96"/>
    </location>
</feature>
<dbReference type="EMBL" id="JACMSC010000199">
    <property type="protein sequence ID" value="KAG6466085.1"/>
    <property type="molecule type" value="Genomic_DNA"/>
</dbReference>
<dbReference type="InterPro" id="IPR029058">
    <property type="entry name" value="AB_hydrolase_fold"/>
</dbReference>
<dbReference type="InterPro" id="IPR025287">
    <property type="entry name" value="WAK_GUB"/>
</dbReference>
<feature type="region of interest" description="Disordered" evidence="7">
    <location>
        <begin position="316"/>
        <end position="389"/>
    </location>
</feature>
<comment type="subcellular location">
    <subcellularLocation>
        <location evidence="2">Golgi apparatus membrane</location>
        <topology evidence="2">Multi-pass membrane protein</topology>
    </subcellularLocation>
    <subcellularLocation>
        <location evidence="1">Membrane</location>
        <topology evidence="1">Single-pass membrane protein</topology>
    </subcellularLocation>
</comment>
<feature type="signal peptide" evidence="8">
    <location>
        <begin position="1"/>
        <end position="34"/>
    </location>
</feature>
<dbReference type="Gene3D" id="3.40.50.1820">
    <property type="entry name" value="alpha/beta hydrolase"/>
    <property type="match status" value="2"/>
</dbReference>
<dbReference type="Proteomes" id="UP000734854">
    <property type="component" value="Unassembled WGS sequence"/>
</dbReference>
<dbReference type="InterPro" id="IPR049492">
    <property type="entry name" value="BD-FAE-like_dom"/>
</dbReference>
<feature type="compositionally biased region" description="Low complexity" evidence="7">
    <location>
        <begin position="333"/>
        <end position="342"/>
    </location>
</feature>
<gene>
    <name evidence="11" type="ORF">ZIOFF_076124</name>
</gene>
<evidence type="ECO:0000256" key="5">
    <source>
        <dbReference type="ARBA" id="ARBA00038928"/>
    </source>
</evidence>
<reference evidence="11 12" key="1">
    <citation type="submission" date="2020-08" db="EMBL/GenBank/DDBJ databases">
        <title>Plant Genome Project.</title>
        <authorList>
            <person name="Zhang R.-G."/>
        </authorList>
    </citation>
    <scope>NUCLEOTIDE SEQUENCE [LARGE SCALE GENOMIC DNA]</scope>
    <source>
        <tissue evidence="11">Rhizome</tissue>
    </source>
</reference>
<evidence type="ECO:0000256" key="6">
    <source>
        <dbReference type="ARBA" id="ARBA00049507"/>
    </source>
</evidence>
<evidence type="ECO:0000256" key="2">
    <source>
        <dbReference type="ARBA" id="ARBA00004653"/>
    </source>
</evidence>
<dbReference type="PANTHER" id="PTHR33355:SF3">
    <property type="entry name" value="WALL-ASSOCIATED RECEPTOR KINASE GALACTURONAN-BINDING PROTEIN"/>
    <property type="match status" value="1"/>
</dbReference>
<evidence type="ECO:0000313" key="12">
    <source>
        <dbReference type="Proteomes" id="UP000734854"/>
    </source>
</evidence>
<proteinExistence type="inferred from homology"/>
<dbReference type="GO" id="GO:0030247">
    <property type="term" value="F:polysaccharide binding"/>
    <property type="evidence" value="ECO:0007669"/>
    <property type="project" value="InterPro"/>
</dbReference>
<evidence type="ECO:0000256" key="3">
    <source>
        <dbReference type="ARBA" id="ARBA00022729"/>
    </source>
</evidence>
<dbReference type="Pfam" id="PF13947">
    <property type="entry name" value="GUB_WAK_bind"/>
    <property type="match status" value="1"/>
</dbReference>
<feature type="compositionally biased region" description="Polar residues" evidence="7">
    <location>
        <begin position="371"/>
        <end position="388"/>
    </location>
</feature>
<accession>A0A8J5BTX2</accession>
<keyword evidence="12" id="KW-1185">Reference proteome</keyword>
<comment type="similarity">
    <text evidence="4">Belongs to the AB hydrolase superfamily. Isoprenylcysteine methylesterase family.</text>
</comment>
<comment type="catalytic activity">
    <reaction evidence="6">
        <text>[protein]-C-terminal S-[(2E,6E)-farnesyl]-L-cysteine methyl ester + H2O = [protein]-C-terminal S-[(2E,6E)-farnesyl]-L-cysteine + methanol + H(+)</text>
        <dbReference type="Rhea" id="RHEA:48520"/>
        <dbReference type="Rhea" id="RHEA-COMP:12125"/>
        <dbReference type="Rhea" id="RHEA-COMP:12126"/>
        <dbReference type="ChEBI" id="CHEBI:15377"/>
        <dbReference type="ChEBI" id="CHEBI:15378"/>
        <dbReference type="ChEBI" id="CHEBI:17790"/>
        <dbReference type="ChEBI" id="CHEBI:90510"/>
        <dbReference type="ChEBI" id="CHEBI:90511"/>
        <dbReference type="EC" id="3.1.1.n2"/>
    </reaction>
</comment>
<evidence type="ECO:0000256" key="7">
    <source>
        <dbReference type="SAM" id="MobiDB-lite"/>
    </source>
</evidence>
<dbReference type="EC" id="3.1.1.n2" evidence="5"/>
<keyword evidence="3 8" id="KW-0732">Signal</keyword>
<dbReference type="GO" id="GO:0000139">
    <property type="term" value="C:Golgi membrane"/>
    <property type="evidence" value="ECO:0007669"/>
    <property type="project" value="UniProtKB-SubCell"/>
</dbReference>
<name>A0A8J5BTX2_ZINOF</name>